<dbReference type="VEuPathDB" id="FungiDB:A1Q1_05894"/>
<comment type="caution">
    <text evidence="2">The sequence shown here is derived from an EMBL/GenBank/DDBJ whole genome shotgun (WGS) entry which is preliminary data.</text>
</comment>
<name>J4U6G7_TRIAS</name>
<feature type="compositionally biased region" description="Basic and acidic residues" evidence="1">
    <location>
        <begin position="13"/>
        <end position="22"/>
    </location>
</feature>
<organism evidence="2 3">
    <name type="scientific">Trichosporon asahii var. asahii (strain ATCC 90039 / CBS 2479 / JCM 2466 / KCTC 7840 / NBRC 103889/ NCYC 2677 / UAMH 7654)</name>
    <name type="common">Yeast</name>
    <dbReference type="NCBI Taxonomy" id="1186058"/>
    <lineage>
        <taxon>Eukaryota</taxon>
        <taxon>Fungi</taxon>
        <taxon>Dikarya</taxon>
        <taxon>Basidiomycota</taxon>
        <taxon>Agaricomycotina</taxon>
        <taxon>Tremellomycetes</taxon>
        <taxon>Trichosporonales</taxon>
        <taxon>Trichosporonaceae</taxon>
        <taxon>Trichosporon</taxon>
    </lineage>
</organism>
<reference evidence="2 3" key="1">
    <citation type="journal article" date="2012" name="Eukaryot. Cell">
        <title>Draft genome sequence of CBS 2479, the standard type strain of Trichosporon asahii.</title>
        <authorList>
            <person name="Yang R.Y."/>
            <person name="Li H.T."/>
            <person name="Zhu H."/>
            <person name="Zhou G.P."/>
            <person name="Wang M."/>
            <person name="Wang L."/>
        </authorList>
    </citation>
    <scope>NUCLEOTIDE SEQUENCE [LARGE SCALE GENOMIC DNA]</scope>
    <source>
        <strain evidence="3">ATCC 90039 / CBS 2479 / JCM 2466 / KCTC 7840 / NCYC 2677 / UAMH 7654</strain>
    </source>
</reference>
<evidence type="ECO:0000313" key="2">
    <source>
        <dbReference type="EMBL" id="EJT45745.1"/>
    </source>
</evidence>
<dbReference type="KEGG" id="tasa:A1Q1_05894"/>
<evidence type="ECO:0000313" key="3">
    <source>
        <dbReference type="Proteomes" id="UP000002748"/>
    </source>
</evidence>
<evidence type="ECO:0000256" key="1">
    <source>
        <dbReference type="SAM" id="MobiDB-lite"/>
    </source>
</evidence>
<dbReference type="HOGENOM" id="CLU_2238505_0_0_1"/>
<proteinExistence type="predicted"/>
<dbReference type="AlphaFoldDB" id="J4U6G7"/>
<sequence>MDRSLGTEAGVEENGRAERLDEGPDTSDPAFRSRIKDNQAGVSRTMFKHFDRVSRHVAVDSPSDQFRSGSPEAPAFGTDTPSQLEGLTPQKPLSADRGITQKSGK</sequence>
<gene>
    <name evidence="2" type="ORF">A1Q1_05894</name>
</gene>
<dbReference type="Proteomes" id="UP000002748">
    <property type="component" value="Unassembled WGS sequence"/>
</dbReference>
<dbReference type="EMBL" id="ALBS01000322">
    <property type="protein sequence ID" value="EJT45745.1"/>
    <property type="molecule type" value="Genomic_DNA"/>
</dbReference>
<accession>J4U6G7</accession>
<feature type="region of interest" description="Disordered" evidence="1">
    <location>
        <begin position="1"/>
        <end position="43"/>
    </location>
</feature>
<dbReference type="RefSeq" id="XP_014176578.1">
    <property type="nucleotide sequence ID" value="XM_014321103.1"/>
</dbReference>
<dbReference type="GeneID" id="25989406"/>
<feature type="region of interest" description="Disordered" evidence="1">
    <location>
        <begin position="58"/>
        <end position="105"/>
    </location>
</feature>
<protein>
    <submittedName>
        <fullName evidence="2">Uncharacterized protein</fullName>
    </submittedName>
</protein>